<keyword evidence="2" id="KW-1185">Reference proteome</keyword>
<accession>A0ABT4UM88</accession>
<evidence type="ECO:0008006" key="3">
    <source>
        <dbReference type="Google" id="ProtNLM"/>
    </source>
</evidence>
<dbReference type="InterPro" id="IPR029069">
    <property type="entry name" value="HotDog_dom_sf"/>
</dbReference>
<organism evidence="1 2">
    <name type="scientific">Polluticaenibacter yanchengensis</name>
    <dbReference type="NCBI Taxonomy" id="3014562"/>
    <lineage>
        <taxon>Bacteria</taxon>
        <taxon>Pseudomonadati</taxon>
        <taxon>Bacteroidota</taxon>
        <taxon>Chitinophagia</taxon>
        <taxon>Chitinophagales</taxon>
        <taxon>Chitinophagaceae</taxon>
        <taxon>Polluticaenibacter</taxon>
    </lineage>
</organism>
<reference evidence="1 2" key="1">
    <citation type="submission" date="2022-12" db="EMBL/GenBank/DDBJ databases">
        <title>Chitinophagaceae gen. sp. nov., a new member of the family Chitinophagaceae, isolated from soil in a chemical factory.</title>
        <authorList>
            <person name="Ke Z."/>
        </authorList>
    </citation>
    <scope>NUCLEOTIDE SEQUENCE [LARGE SCALE GENOMIC DNA]</scope>
    <source>
        <strain evidence="1 2">LY-5</strain>
    </source>
</reference>
<protein>
    <recommendedName>
        <fullName evidence="3">FabZ</fullName>
    </recommendedName>
</protein>
<dbReference type="Proteomes" id="UP001210231">
    <property type="component" value="Unassembled WGS sequence"/>
</dbReference>
<dbReference type="RefSeq" id="WP_407032290.1">
    <property type="nucleotide sequence ID" value="NZ_JAQGEF010000020.1"/>
</dbReference>
<comment type="caution">
    <text evidence="1">The sequence shown here is derived from an EMBL/GenBank/DDBJ whole genome shotgun (WGS) entry which is preliminary data.</text>
</comment>
<dbReference type="Pfam" id="PF22817">
    <property type="entry name" value="ApeP-like"/>
    <property type="match status" value="1"/>
</dbReference>
<dbReference type="EMBL" id="JAQGEF010000020">
    <property type="protein sequence ID" value="MDA3615961.1"/>
    <property type="molecule type" value="Genomic_DNA"/>
</dbReference>
<name>A0ABT4UM88_9BACT</name>
<evidence type="ECO:0000313" key="1">
    <source>
        <dbReference type="EMBL" id="MDA3615961.1"/>
    </source>
</evidence>
<dbReference type="SUPFAM" id="SSF54637">
    <property type="entry name" value="Thioesterase/thiol ester dehydrase-isomerase"/>
    <property type="match status" value="1"/>
</dbReference>
<gene>
    <name evidence="1" type="ORF">O3P16_14195</name>
</gene>
<sequence length="148" mass="16392">MQFPIEDISFLKELIPQREPFIMVDRLLYFDDKEIAAGLLVTDDNILSTTNNFSESGIVEHMAQTIALHTGYSFFLKGKPAPMGYIGAIKNLEIYELPETGTVVQSKATILQEFMGVTLMDVVTKVGEKVIAVAKMKTVIASDKSTDN</sequence>
<dbReference type="Gene3D" id="3.10.129.10">
    <property type="entry name" value="Hotdog Thioesterase"/>
    <property type="match status" value="1"/>
</dbReference>
<proteinExistence type="predicted"/>
<evidence type="ECO:0000313" key="2">
    <source>
        <dbReference type="Proteomes" id="UP001210231"/>
    </source>
</evidence>
<dbReference type="InterPro" id="IPR016776">
    <property type="entry name" value="ApeP-like_dehydratase"/>
</dbReference>